<feature type="transmembrane region" description="Helical" evidence="6">
    <location>
        <begin position="98"/>
        <end position="120"/>
    </location>
</feature>
<keyword evidence="5 6" id="KW-0472">Membrane</keyword>
<dbReference type="InterPro" id="IPR002293">
    <property type="entry name" value="AA/rel_permease1"/>
</dbReference>
<evidence type="ECO:0000313" key="8">
    <source>
        <dbReference type="Proteomes" id="UP000481288"/>
    </source>
</evidence>
<feature type="transmembrane region" description="Helical" evidence="6">
    <location>
        <begin position="252"/>
        <end position="269"/>
    </location>
</feature>
<dbReference type="GO" id="GO:0006865">
    <property type="term" value="P:amino acid transport"/>
    <property type="evidence" value="ECO:0007669"/>
    <property type="project" value="InterPro"/>
</dbReference>
<feature type="transmembrane region" description="Helical" evidence="6">
    <location>
        <begin position="434"/>
        <end position="452"/>
    </location>
</feature>
<keyword evidence="3 6" id="KW-0812">Transmembrane</keyword>
<dbReference type="PANTHER" id="PTHR45649">
    <property type="entry name" value="AMINO-ACID PERMEASE BAT1"/>
    <property type="match status" value="1"/>
</dbReference>
<dbReference type="OrthoDB" id="3257095at2759"/>
<keyword evidence="4 6" id="KW-1133">Transmembrane helix</keyword>
<gene>
    <name evidence="7" type="primary">HNM1_5</name>
    <name evidence="7" type="ORF">LCER1_G003449</name>
</gene>
<evidence type="ECO:0000256" key="2">
    <source>
        <dbReference type="ARBA" id="ARBA00022448"/>
    </source>
</evidence>
<feature type="transmembrane region" description="Helical" evidence="6">
    <location>
        <begin position="221"/>
        <end position="240"/>
    </location>
</feature>
<evidence type="ECO:0000256" key="3">
    <source>
        <dbReference type="ARBA" id="ARBA00022692"/>
    </source>
</evidence>
<feature type="transmembrane region" description="Helical" evidence="6">
    <location>
        <begin position="535"/>
        <end position="555"/>
    </location>
</feature>
<feature type="transmembrane region" description="Helical" evidence="6">
    <location>
        <begin position="500"/>
        <end position="523"/>
    </location>
</feature>
<comment type="subcellular location">
    <subcellularLocation>
        <location evidence="1">Membrane</location>
        <topology evidence="1">Multi-pass membrane protein</topology>
    </subcellularLocation>
</comment>
<dbReference type="InterPro" id="IPR004840">
    <property type="entry name" value="Amino_acid_permease_CS"/>
</dbReference>
<feature type="transmembrane region" description="Helical" evidence="6">
    <location>
        <begin position="289"/>
        <end position="310"/>
    </location>
</feature>
<feature type="transmembrane region" description="Helical" evidence="6">
    <location>
        <begin position="331"/>
        <end position="359"/>
    </location>
</feature>
<dbReference type="GO" id="GO:0022857">
    <property type="term" value="F:transmembrane transporter activity"/>
    <property type="evidence" value="ECO:0007669"/>
    <property type="project" value="InterPro"/>
</dbReference>
<evidence type="ECO:0000256" key="1">
    <source>
        <dbReference type="ARBA" id="ARBA00004141"/>
    </source>
</evidence>
<dbReference type="AlphaFoldDB" id="A0A7D8YR29"/>
<keyword evidence="2" id="KW-0813">Transport</keyword>
<dbReference type="PROSITE" id="PS00218">
    <property type="entry name" value="AMINO_ACID_PERMEASE_1"/>
    <property type="match status" value="1"/>
</dbReference>
<feature type="transmembrane region" description="Helical" evidence="6">
    <location>
        <begin position="178"/>
        <end position="201"/>
    </location>
</feature>
<organism evidence="7 8">
    <name type="scientific">Lachnellula cervina</name>
    <dbReference type="NCBI Taxonomy" id="1316786"/>
    <lineage>
        <taxon>Eukaryota</taxon>
        <taxon>Fungi</taxon>
        <taxon>Dikarya</taxon>
        <taxon>Ascomycota</taxon>
        <taxon>Pezizomycotina</taxon>
        <taxon>Leotiomycetes</taxon>
        <taxon>Helotiales</taxon>
        <taxon>Lachnaceae</taxon>
        <taxon>Lachnellula</taxon>
    </lineage>
</organism>
<dbReference type="PANTHER" id="PTHR45649:SF8">
    <property type="entry name" value="PERMEASE, PUTATIVE-RELATED"/>
    <property type="match status" value="1"/>
</dbReference>
<dbReference type="EMBL" id="QGMG01000117">
    <property type="protein sequence ID" value="TVY57041.1"/>
    <property type="molecule type" value="Genomic_DNA"/>
</dbReference>
<keyword evidence="8" id="KW-1185">Reference proteome</keyword>
<proteinExistence type="predicted"/>
<feature type="transmembrane region" description="Helical" evidence="6">
    <location>
        <begin position="132"/>
        <end position="150"/>
    </location>
</feature>
<evidence type="ECO:0000256" key="6">
    <source>
        <dbReference type="SAM" id="Phobius"/>
    </source>
</evidence>
<protein>
    <submittedName>
        <fullName evidence="7">Choline transport protein</fullName>
    </submittedName>
</protein>
<name>A0A7D8YR29_9HELO</name>
<dbReference type="Proteomes" id="UP000481288">
    <property type="component" value="Unassembled WGS sequence"/>
</dbReference>
<evidence type="ECO:0000256" key="4">
    <source>
        <dbReference type="ARBA" id="ARBA00022989"/>
    </source>
</evidence>
<sequence length="589" mass="64107">MADFETKAVPGDAEDTTLEQMGYHQVITKSNQSSFDPSMPIVSIGRDFVRDPDLFGSLNENRLLKGPLFDPCFILRCCTTVETCTLTCYAELKREFSLLGMIGFSFSIVTCWSALGGVLVTGVNAGGPPVMIWGWIGISCVSLCVAYSMAEMCSEYPVAGGQYSWVYILAPKSIRRQLSYLTGWFMIIGILAMGATNSFIAANFILGQANLVNPGYEIQRWHTVLVAYCITLFATFVNMWGSKVLEKISKGALIFNIVSFLAIVVTILACNDHKQSASFVFRDFQNFTGFSASMAGIIGILQPAFGMCCYDAPAHMCEELKDASKQAPRAIVFSVYIGALTGFVFLIAVCFCIGDITAVANTPTQVPLIQIFFDSTKSNVGSCILATLIVIIDLGCANALLAEGARSLYAFSRDHGLPFSSLISRVESKHQTPVVAIILGTVVQMAFNSIYFGTVTGFNTVIAIATQGFYLSYAMPLLVRLISYFSGTHRQLTGPWAMKPMVSVTVNFIGLTYLLFACITFNFPSEYPVTSENMNYTSAAVGVIMLVAAITWFTAAKKRFSGPEIEGVINIVAGHHGSDSDEVKRPEKE</sequence>
<evidence type="ECO:0000313" key="7">
    <source>
        <dbReference type="EMBL" id="TVY57041.1"/>
    </source>
</evidence>
<feature type="transmembrane region" description="Helical" evidence="6">
    <location>
        <begin position="379"/>
        <end position="401"/>
    </location>
</feature>
<reference evidence="7 8" key="1">
    <citation type="submission" date="2018-05" db="EMBL/GenBank/DDBJ databases">
        <title>Whole genome sequencing for identification of molecular markers to develop diagnostic detection tools for the regulated plant pathogen Lachnellula willkommii.</title>
        <authorList>
            <person name="Giroux E."/>
            <person name="Bilodeau G."/>
        </authorList>
    </citation>
    <scope>NUCLEOTIDE SEQUENCE [LARGE SCALE GENOMIC DNA]</scope>
    <source>
        <strain evidence="7 8">CBS 625.97</strain>
    </source>
</reference>
<comment type="caution">
    <text evidence="7">The sequence shown here is derived from an EMBL/GenBank/DDBJ whole genome shotgun (WGS) entry which is preliminary data.</text>
</comment>
<dbReference type="GO" id="GO:0016020">
    <property type="term" value="C:membrane"/>
    <property type="evidence" value="ECO:0007669"/>
    <property type="project" value="UniProtKB-SubCell"/>
</dbReference>
<evidence type="ECO:0000256" key="5">
    <source>
        <dbReference type="ARBA" id="ARBA00023136"/>
    </source>
</evidence>
<dbReference type="Pfam" id="PF13520">
    <property type="entry name" value="AA_permease_2"/>
    <property type="match status" value="1"/>
</dbReference>
<accession>A0A7D8YR29</accession>
<dbReference type="Gene3D" id="1.20.1740.10">
    <property type="entry name" value="Amino acid/polyamine transporter I"/>
    <property type="match status" value="1"/>
</dbReference>
<feature type="transmembrane region" description="Helical" evidence="6">
    <location>
        <begin position="458"/>
        <end position="479"/>
    </location>
</feature>